<dbReference type="PANTHER" id="PTHR43000">
    <property type="entry name" value="DTDP-D-GLUCOSE 4,6-DEHYDRATASE-RELATED"/>
    <property type="match status" value="1"/>
</dbReference>
<dbReference type="SUPFAM" id="SSF51735">
    <property type="entry name" value="NAD(P)-binding Rossmann-fold domains"/>
    <property type="match status" value="1"/>
</dbReference>
<evidence type="ECO:0000256" key="1">
    <source>
        <dbReference type="ARBA" id="ARBA00007637"/>
    </source>
</evidence>
<dbReference type="EMBL" id="FQXM01000003">
    <property type="protein sequence ID" value="SHH29371.1"/>
    <property type="molecule type" value="Genomic_DNA"/>
</dbReference>
<accession>A0A1M5RT86</accession>
<protein>
    <submittedName>
        <fullName evidence="3">Nucleoside-diphosphate-sugar epimerase</fullName>
    </submittedName>
</protein>
<sequence length="313" mass="36094">MGCLKNEKVLVTGAAGFIGSHLLTRLIVEEADVAIIIRKSTDLWKIKDLLNNLKVYYCDINDKEQIEKIELNCKPDYLFHLAAYGVDSKDKDYYKAININFLGGVNVINPLTKIGCKKIINIGSSSEYGKSKFEENGCLEPLNIYGSTKAASTIVMHQIARENNLDIITLRPFGLFGEREEKHKIFSYIITEALKNKDVMLTSCEQLREYLYVENLIDAIILATKSDLRNEIFNIGTGNARKLKYYVEKIFEKINTKASPRYNYYSQRTGDMWGPCANVEKIKDYLHWKERINFEDGLEKTIKWFESNLKYYP</sequence>
<dbReference type="Proteomes" id="UP000184447">
    <property type="component" value="Unassembled WGS sequence"/>
</dbReference>
<reference evidence="3 4" key="1">
    <citation type="submission" date="2016-11" db="EMBL/GenBank/DDBJ databases">
        <authorList>
            <person name="Jaros S."/>
            <person name="Januszkiewicz K."/>
            <person name="Wedrychowicz H."/>
        </authorList>
    </citation>
    <scope>NUCLEOTIDE SEQUENCE [LARGE SCALE GENOMIC DNA]</scope>
    <source>
        <strain evidence="3 4">DSM 8605</strain>
    </source>
</reference>
<dbReference type="InterPro" id="IPR001509">
    <property type="entry name" value="Epimerase_deHydtase"/>
</dbReference>
<comment type="similarity">
    <text evidence="1">Belongs to the NAD(P)-dependent epimerase/dehydratase family.</text>
</comment>
<evidence type="ECO:0000313" key="4">
    <source>
        <dbReference type="Proteomes" id="UP000184447"/>
    </source>
</evidence>
<dbReference type="OrthoDB" id="142826at2"/>
<organism evidence="3 4">
    <name type="scientific">Clostridium grantii DSM 8605</name>
    <dbReference type="NCBI Taxonomy" id="1121316"/>
    <lineage>
        <taxon>Bacteria</taxon>
        <taxon>Bacillati</taxon>
        <taxon>Bacillota</taxon>
        <taxon>Clostridia</taxon>
        <taxon>Eubacteriales</taxon>
        <taxon>Clostridiaceae</taxon>
        <taxon>Clostridium</taxon>
    </lineage>
</organism>
<feature type="domain" description="NAD-dependent epimerase/dehydratase" evidence="2">
    <location>
        <begin position="9"/>
        <end position="236"/>
    </location>
</feature>
<keyword evidence="4" id="KW-1185">Reference proteome</keyword>
<gene>
    <name evidence="3" type="ORF">SAMN02745207_00704</name>
</gene>
<dbReference type="AlphaFoldDB" id="A0A1M5RT86"/>
<dbReference type="Pfam" id="PF01370">
    <property type="entry name" value="Epimerase"/>
    <property type="match status" value="1"/>
</dbReference>
<proteinExistence type="inferred from homology"/>
<dbReference type="InterPro" id="IPR036291">
    <property type="entry name" value="NAD(P)-bd_dom_sf"/>
</dbReference>
<evidence type="ECO:0000259" key="2">
    <source>
        <dbReference type="Pfam" id="PF01370"/>
    </source>
</evidence>
<dbReference type="RefSeq" id="WP_073337043.1">
    <property type="nucleotide sequence ID" value="NZ_FQXM01000003.1"/>
</dbReference>
<evidence type="ECO:0000313" key="3">
    <source>
        <dbReference type="EMBL" id="SHH29371.1"/>
    </source>
</evidence>
<name>A0A1M5RT86_9CLOT</name>
<dbReference type="STRING" id="1121316.SAMN02745207_00704"/>
<dbReference type="Gene3D" id="3.40.50.720">
    <property type="entry name" value="NAD(P)-binding Rossmann-like Domain"/>
    <property type="match status" value="1"/>
</dbReference>